<dbReference type="PANTHER" id="PTHR42855:SF1">
    <property type="entry name" value="ABC TRANSPORTER DOMAIN-CONTAINING PROTEIN"/>
    <property type="match status" value="1"/>
</dbReference>
<dbReference type="PANTHER" id="PTHR42855">
    <property type="entry name" value="ABC TRANSPORTER ATP-BINDING SUBUNIT"/>
    <property type="match status" value="1"/>
</dbReference>
<evidence type="ECO:0000256" key="1">
    <source>
        <dbReference type="ARBA" id="ARBA00022741"/>
    </source>
</evidence>
<dbReference type="GO" id="GO:0016887">
    <property type="term" value="F:ATP hydrolysis activity"/>
    <property type="evidence" value="ECO:0007669"/>
    <property type="project" value="InterPro"/>
</dbReference>
<dbReference type="EMBL" id="QIBX01000002">
    <property type="protein sequence ID" value="RNL41393.1"/>
    <property type="molecule type" value="Genomic_DNA"/>
</dbReference>
<dbReference type="GO" id="GO:0005524">
    <property type="term" value="F:ATP binding"/>
    <property type="evidence" value="ECO:0007669"/>
    <property type="project" value="UniProtKB-KW"/>
</dbReference>
<proteinExistence type="predicted"/>
<dbReference type="Proteomes" id="UP000269591">
    <property type="component" value="Unassembled WGS sequence"/>
</dbReference>
<dbReference type="SMART" id="SM00382">
    <property type="entry name" value="AAA"/>
    <property type="match status" value="2"/>
</dbReference>
<keyword evidence="5" id="KW-1185">Reference proteome</keyword>
<protein>
    <submittedName>
        <fullName evidence="4">ABC transporter ATP-binding protein</fullName>
    </submittedName>
</protein>
<evidence type="ECO:0000313" key="4">
    <source>
        <dbReference type="EMBL" id="RNL41393.1"/>
    </source>
</evidence>
<keyword evidence="1" id="KW-0547">Nucleotide-binding</keyword>
<evidence type="ECO:0000259" key="3">
    <source>
        <dbReference type="PROSITE" id="PS50893"/>
    </source>
</evidence>
<evidence type="ECO:0000256" key="2">
    <source>
        <dbReference type="ARBA" id="ARBA00022840"/>
    </source>
</evidence>
<keyword evidence="2 4" id="KW-0067">ATP-binding</keyword>
<gene>
    <name evidence="4" type="ORF">DMP06_02060</name>
</gene>
<dbReference type="PROSITE" id="PS00211">
    <property type="entry name" value="ABC_TRANSPORTER_1"/>
    <property type="match status" value="2"/>
</dbReference>
<dbReference type="Gene3D" id="3.40.50.300">
    <property type="entry name" value="P-loop containing nucleotide triphosphate hydrolases"/>
    <property type="match status" value="2"/>
</dbReference>
<comment type="caution">
    <text evidence="4">The sequence shown here is derived from an EMBL/GenBank/DDBJ whole genome shotgun (WGS) entry which is preliminary data.</text>
</comment>
<dbReference type="SUPFAM" id="SSF52540">
    <property type="entry name" value="P-loop containing nucleoside triphosphate hydrolases"/>
    <property type="match status" value="2"/>
</dbReference>
<dbReference type="InterPro" id="IPR017871">
    <property type="entry name" value="ABC_transporter-like_CS"/>
</dbReference>
<reference evidence="5" key="1">
    <citation type="submission" date="2018-05" db="EMBL/GenBank/DDBJ databases">
        <title>Genome Sequencing of selected type strains of the family Eggerthellaceae.</title>
        <authorList>
            <person name="Danylec N."/>
            <person name="Stoll D.A."/>
            <person name="Doetsch A."/>
            <person name="Huch M."/>
        </authorList>
    </citation>
    <scope>NUCLEOTIDE SEQUENCE [LARGE SCALE GENOMIC DNA]</scope>
    <source>
        <strain evidence="5">DSM 24851</strain>
    </source>
</reference>
<dbReference type="InterPro" id="IPR003593">
    <property type="entry name" value="AAA+_ATPase"/>
</dbReference>
<accession>A0A3N0B2P4</accession>
<dbReference type="OrthoDB" id="3239744at2"/>
<dbReference type="InterPro" id="IPR003439">
    <property type="entry name" value="ABC_transporter-like_ATP-bd"/>
</dbReference>
<organism evidence="4 5">
    <name type="scientific">Slackia equolifaciens</name>
    <dbReference type="NCBI Taxonomy" id="498718"/>
    <lineage>
        <taxon>Bacteria</taxon>
        <taxon>Bacillati</taxon>
        <taxon>Actinomycetota</taxon>
        <taxon>Coriobacteriia</taxon>
        <taxon>Eggerthellales</taxon>
        <taxon>Eggerthellaceae</taxon>
        <taxon>Slackia</taxon>
    </lineage>
</organism>
<evidence type="ECO:0000313" key="5">
    <source>
        <dbReference type="Proteomes" id="UP000269591"/>
    </source>
</evidence>
<dbReference type="InterPro" id="IPR051309">
    <property type="entry name" value="ABCF_ATPase"/>
</dbReference>
<sequence>MSKSQTLTLSHITYSYPDSPTAALNDVSATFCSGWTGIVGDNGCGKSTLARIACGLIAPDAGIVTPRLTFAFCAQDAGLEPDMLYDFACDYSPDAARLRRMLNIDDDMPWRFAELSGGEQKKIQVAVALWSKPELLVIDEPTNHVDAACREQIRIALASYKGIGLLVSHDRTLLDVLVARCLCFEAGRAVMRPGTYSQAHAQAELERESTAHARAVAKSEEKRLRAEYVKRAEEASRAAAKRSARHLDPKDHDGKGRIQLAIFTGKDGVAGKLATRMEARVSRAQAATSSLHVEKRYEGDLWLESVPSPRKTLLHLEPGEIPCGPNRTLKLPDLFLGSIDHLGIRGPNGAGKSTLLRHVMALLSRREAAGVGTRTLFMPQEIDETEARAILADVQSMPQAERGKLLSIVAQLDSSPDRILAGDVVSSGELRKLMLARGILTSPELIVMDEPTNHLDIHSVEALERALAAFPGALVLVSHDDAFLTACCTRILELVPGPSRTECRLL</sequence>
<feature type="domain" description="ABC transporter" evidence="3">
    <location>
        <begin position="7"/>
        <end position="212"/>
    </location>
</feature>
<name>A0A3N0B2P4_9ACTN</name>
<feature type="domain" description="ABC transporter" evidence="3">
    <location>
        <begin position="314"/>
        <end position="506"/>
    </location>
</feature>
<dbReference type="RefSeq" id="WP_123208091.1">
    <property type="nucleotide sequence ID" value="NZ_JBHTHO010000036.1"/>
</dbReference>
<dbReference type="PROSITE" id="PS50893">
    <property type="entry name" value="ABC_TRANSPORTER_2"/>
    <property type="match status" value="2"/>
</dbReference>
<dbReference type="InterPro" id="IPR027417">
    <property type="entry name" value="P-loop_NTPase"/>
</dbReference>
<dbReference type="AlphaFoldDB" id="A0A3N0B2P4"/>
<dbReference type="Pfam" id="PF00005">
    <property type="entry name" value="ABC_tran"/>
    <property type="match status" value="2"/>
</dbReference>
<dbReference type="CDD" id="cd03221">
    <property type="entry name" value="ABCF_EF-3"/>
    <property type="match status" value="2"/>
</dbReference>